<dbReference type="EMBL" id="PJQM01000127">
    <property type="protein sequence ID" value="RCI06570.1"/>
    <property type="molecule type" value="Genomic_DNA"/>
</dbReference>
<protein>
    <submittedName>
        <fullName evidence="2">Uncharacterized protein</fullName>
    </submittedName>
</protein>
<evidence type="ECO:0000313" key="3">
    <source>
        <dbReference type="Proteomes" id="UP000253551"/>
    </source>
</evidence>
<dbReference type="AlphaFoldDB" id="A0A367KWT0"/>
<organism evidence="2 3">
    <name type="scientific">Rhizopus stolonifer</name>
    <name type="common">Rhizopus nigricans</name>
    <dbReference type="NCBI Taxonomy" id="4846"/>
    <lineage>
        <taxon>Eukaryota</taxon>
        <taxon>Fungi</taxon>
        <taxon>Fungi incertae sedis</taxon>
        <taxon>Mucoromycota</taxon>
        <taxon>Mucoromycotina</taxon>
        <taxon>Mucoromycetes</taxon>
        <taxon>Mucorales</taxon>
        <taxon>Mucorineae</taxon>
        <taxon>Rhizopodaceae</taxon>
        <taxon>Rhizopus</taxon>
    </lineage>
</organism>
<accession>A0A367KWT0</accession>
<dbReference type="Proteomes" id="UP000253551">
    <property type="component" value="Unassembled WGS sequence"/>
</dbReference>
<evidence type="ECO:0000313" key="2">
    <source>
        <dbReference type="EMBL" id="RCI06570.1"/>
    </source>
</evidence>
<comment type="caution">
    <text evidence="2">The sequence shown here is derived from an EMBL/GenBank/DDBJ whole genome shotgun (WGS) entry which is preliminary data.</text>
</comment>
<reference evidence="2 3" key="1">
    <citation type="journal article" date="2018" name="G3 (Bethesda)">
        <title>Phylogenetic and Phylogenomic Definition of Rhizopus Species.</title>
        <authorList>
            <person name="Gryganskyi A.P."/>
            <person name="Golan J."/>
            <person name="Dolatabadi S."/>
            <person name="Mondo S."/>
            <person name="Robb S."/>
            <person name="Idnurm A."/>
            <person name="Muszewska A."/>
            <person name="Steczkiewicz K."/>
            <person name="Masonjones S."/>
            <person name="Liao H.L."/>
            <person name="Gajdeczka M.T."/>
            <person name="Anike F."/>
            <person name="Vuek A."/>
            <person name="Anishchenko I.M."/>
            <person name="Voigt K."/>
            <person name="de Hoog G.S."/>
            <person name="Smith M.E."/>
            <person name="Heitman J."/>
            <person name="Vilgalys R."/>
            <person name="Stajich J.E."/>
        </authorList>
    </citation>
    <scope>NUCLEOTIDE SEQUENCE [LARGE SCALE GENOMIC DNA]</scope>
    <source>
        <strain evidence="2 3">LSU 92-RS-03</strain>
    </source>
</reference>
<evidence type="ECO:0000256" key="1">
    <source>
        <dbReference type="SAM" id="MobiDB-lite"/>
    </source>
</evidence>
<keyword evidence="3" id="KW-1185">Reference proteome</keyword>
<proteinExistence type="predicted"/>
<name>A0A367KWT0_RHIST</name>
<feature type="compositionally biased region" description="Low complexity" evidence="1">
    <location>
        <begin position="12"/>
        <end position="24"/>
    </location>
</feature>
<feature type="region of interest" description="Disordered" evidence="1">
    <location>
        <begin position="1"/>
        <end position="24"/>
    </location>
</feature>
<sequence>MSMIKTQHSHHWSTSSSASSYSSSFSSLSSYEHVLSPIHNELSDTPYTSWNMNTFHMSLPLNDSFKPRKKYSNTDFKPTRHILADSTWSDRSLKWYQRVWKRFKKSRPKSEPVWYTQYKSPYQQ</sequence>
<gene>
    <name evidence="2" type="ORF">CU098_013819</name>
</gene>